<dbReference type="HOGENOM" id="CLU_039188_0_0_1"/>
<dbReference type="EMBL" id="JPKY01000035">
    <property type="protein sequence ID" value="KFH45265.1"/>
    <property type="molecule type" value="Genomic_DNA"/>
</dbReference>
<dbReference type="OrthoDB" id="18978at2759"/>
<dbReference type="PANTHER" id="PTHR12354:SF1">
    <property type="entry name" value="INTERFERON-RELATED DEVELOPMENTAL REGULATOR 1"/>
    <property type="match status" value="1"/>
</dbReference>
<dbReference type="Proteomes" id="UP000029964">
    <property type="component" value="Unassembled WGS sequence"/>
</dbReference>
<evidence type="ECO:0000313" key="5">
    <source>
        <dbReference type="Proteomes" id="UP000029964"/>
    </source>
</evidence>
<gene>
    <name evidence="4" type="ORF">ACRE_039540</name>
</gene>
<evidence type="ECO:0000256" key="1">
    <source>
        <dbReference type="ARBA" id="ARBA00008828"/>
    </source>
</evidence>
<feature type="region of interest" description="Disordered" evidence="2">
    <location>
        <begin position="1"/>
        <end position="68"/>
    </location>
</feature>
<comment type="caution">
    <text evidence="4">The sequence shown here is derived from an EMBL/GenBank/DDBJ whole genome shotgun (WGS) entry which is preliminary data.</text>
</comment>
<dbReference type="SUPFAM" id="SSF48371">
    <property type="entry name" value="ARM repeat"/>
    <property type="match status" value="1"/>
</dbReference>
<organism evidence="4 5">
    <name type="scientific">Hapsidospora chrysogenum (strain ATCC 11550 / CBS 779.69 / DSM 880 / IAM 14645 / JCM 23072 / IMI 49137)</name>
    <name type="common">Acremonium chrysogenum</name>
    <dbReference type="NCBI Taxonomy" id="857340"/>
    <lineage>
        <taxon>Eukaryota</taxon>
        <taxon>Fungi</taxon>
        <taxon>Dikarya</taxon>
        <taxon>Ascomycota</taxon>
        <taxon>Pezizomycotina</taxon>
        <taxon>Sordariomycetes</taxon>
        <taxon>Hypocreomycetidae</taxon>
        <taxon>Hypocreales</taxon>
        <taxon>Bionectriaceae</taxon>
        <taxon>Hapsidospora</taxon>
    </lineage>
</organism>
<feature type="domain" description="Interferon-related developmental regulator N-terminal" evidence="3">
    <location>
        <begin position="86"/>
        <end position="335"/>
    </location>
</feature>
<evidence type="ECO:0000313" key="4">
    <source>
        <dbReference type="EMBL" id="KFH45265.1"/>
    </source>
</evidence>
<dbReference type="InterPro" id="IPR039777">
    <property type="entry name" value="IFRD"/>
</dbReference>
<dbReference type="AlphaFoldDB" id="A0A086T7D3"/>
<sequence>MSQMRVKELKAEGKTVSRKALKSGRASGTASPAGSDVLSRVFHHEELASRSESEATPPETPPATDEELLEGQLTPDDRELPAFEPDKLIAELQDRKANRSDTRELLIGHYIKLLRYRYNGELEDVTTGALVNAFLRGAQRAPTPKERILSLKAYCLTAYLDNLTNIDAIRATLKQILTDSRDEDLQIWALRALTVTAVHYGGGEEDLFDYLDVLIEAIQSNGEKVGATGKDGVMVALFVCWAYAATFAKSLWHQADYAMDAFVEKLDSTDPDTQTVAGECIAYIFECSRAHEEEEGEPFEMPYDPARVASRLEELRKESNTKPRSTKQHQALRSVATSLELGVGPYYTDGKSTKAYGFRLRKRNVGYSLGQSAPVESWHLYHRITLLRAIFDSGLERHIEYETDSIKAILGDLDWEYVVKTDTQSWSRFDMGDDHYF</sequence>
<comment type="similarity">
    <text evidence="1">Belongs to the IFRD family.</text>
</comment>
<name>A0A086T7D3_HAPC1</name>
<dbReference type="PANTHER" id="PTHR12354">
    <property type="entry name" value="INTERFERON-RELATED DEVELOPMENTAL REGULATOR"/>
    <property type="match status" value="1"/>
</dbReference>
<dbReference type="Pfam" id="PF05004">
    <property type="entry name" value="IFRD"/>
    <property type="match status" value="1"/>
</dbReference>
<accession>A0A086T7D3</accession>
<evidence type="ECO:0000256" key="2">
    <source>
        <dbReference type="SAM" id="MobiDB-lite"/>
    </source>
</evidence>
<dbReference type="InterPro" id="IPR007701">
    <property type="entry name" value="Interferon-rel_develop_reg_N"/>
</dbReference>
<protein>
    <recommendedName>
        <fullName evidence="3">Interferon-related developmental regulator N-terminal domain-containing protein</fullName>
    </recommendedName>
</protein>
<dbReference type="InterPro" id="IPR016024">
    <property type="entry name" value="ARM-type_fold"/>
</dbReference>
<reference evidence="5" key="1">
    <citation type="journal article" date="2014" name="Genome Announc.">
        <title>Genome sequence and annotation of Acremonium chrysogenum, producer of the beta-lactam antibiotic cephalosporin C.</title>
        <authorList>
            <person name="Terfehr D."/>
            <person name="Dahlmann T.A."/>
            <person name="Specht T."/>
            <person name="Zadra I."/>
            <person name="Kuernsteiner H."/>
            <person name="Kueck U."/>
        </authorList>
    </citation>
    <scope>NUCLEOTIDE SEQUENCE [LARGE SCALE GENOMIC DNA]</scope>
    <source>
        <strain evidence="5">ATCC 11550 / CBS 779.69 / DSM 880 / IAM 14645 / JCM 23072 / IMI 49137</strain>
    </source>
</reference>
<dbReference type="STRING" id="857340.A0A086T7D3"/>
<feature type="compositionally biased region" description="Basic and acidic residues" evidence="2">
    <location>
        <begin position="42"/>
        <end position="53"/>
    </location>
</feature>
<feature type="compositionally biased region" description="Basic and acidic residues" evidence="2">
    <location>
        <begin position="1"/>
        <end position="15"/>
    </location>
</feature>
<keyword evidence="5" id="KW-1185">Reference proteome</keyword>
<proteinExistence type="inferred from homology"/>
<evidence type="ECO:0000259" key="3">
    <source>
        <dbReference type="Pfam" id="PF05004"/>
    </source>
</evidence>